<protein>
    <submittedName>
        <fullName evidence="2">Retrovirus-related Pol polyprotein from transposon 412 family</fullName>
    </submittedName>
</protein>
<evidence type="ECO:0000313" key="3">
    <source>
        <dbReference type="Proteomes" id="UP000075243"/>
    </source>
</evidence>
<dbReference type="PANTHER" id="PTHR24559">
    <property type="entry name" value="TRANSPOSON TY3-I GAG-POL POLYPROTEIN"/>
    <property type="match status" value="1"/>
</dbReference>
<dbReference type="EMBL" id="KQ483414">
    <property type="protein sequence ID" value="KYP53333.1"/>
    <property type="molecule type" value="Genomic_DNA"/>
</dbReference>
<accession>A0A151SEX2</accession>
<dbReference type="Proteomes" id="UP000075243">
    <property type="component" value="Unassembled WGS sequence"/>
</dbReference>
<evidence type="ECO:0000313" key="2">
    <source>
        <dbReference type="EMBL" id="KYP53333.1"/>
    </source>
</evidence>
<dbReference type="PANTHER" id="PTHR24559:SF444">
    <property type="entry name" value="REVERSE TRANSCRIPTASE DOMAIN-CONTAINING PROTEIN"/>
    <property type="match status" value="1"/>
</dbReference>
<evidence type="ECO:0000259" key="1">
    <source>
        <dbReference type="PROSITE" id="PS50878"/>
    </source>
</evidence>
<dbReference type="InterPro" id="IPR043502">
    <property type="entry name" value="DNA/RNA_pol_sf"/>
</dbReference>
<dbReference type="Pfam" id="PF17919">
    <property type="entry name" value="RT_RNaseH_2"/>
    <property type="match status" value="1"/>
</dbReference>
<name>A0A151SEX2_CAJCA</name>
<keyword evidence="3" id="KW-1185">Reference proteome</keyword>
<dbReference type="InterPro" id="IPR041577">
    <property type="entry name" value="RT_RNaseH_2"/>
</dbReference>
<dbReference type="CDD" id="cd01647">
    <property type="entry name" value="RT_LTR"/>
    <property type="match status" value="1"/>
</dbReference>
<dbReference type="Pfam" id="PF00078">
    <property type="entry name" value="RVT_1"/>
    <property type="match status" value="1"/>
</dbReference>
<dbReference type="InterPro" id="IPR043128">
    <property type="entry name" value="Rev_trsase/Diguanyl_cyclase"/>
</dbReference>
<dbReference type="InterPro" id="IPR053134">
    <property type="entry name" value="RNA-dir_DNA_polymerase"/>
</dbReference>
<dbReference type="AlphaFoldDB" id="A0A151SEX2"/>
<dbReference type="PROSITE" id="PS50878">
    <property type="entry name" value="RT_POL"/>
    <property type="match status" value="1"/>
</dbReference>
<sequence length="328" mass="37781">MGDKKRKATNTEVQKLLQANFIREVTYTTWLANVVLVKKASEKWRMCTDYTGLNKACPEDAYPLPCIDRLVNGASRHSIFSFLDAYSGYNQIKMHPGDEEKTTFITENANFCYKIMPFGLKNAGETYQRLMDKVFQKQIGRNIKIYVDDMVVKFDYVSEHIADLGKIFGELRKHNMRLNPEKYTFRVKGGKFLGFMLSSRGIEANRDKCKAILEMRSSSNLKELQRLSRRLVALSRFLPRLSEKISPMTKLLRKRSAFLWNETCEAEFVALKMTLASPPILTRPDSSSLFELYLAIFEEAISSVLVQDKEGSQIPIYFVSRLLQDPET</sequence>
<proteinExistence type="predicted"/>
<feature type="domain" description="Reverse transcriptase" evidence="1">
    <location>
        <begin position="18"/>
        <end position="197"/>
    </location>
</feature>
<reference evidence="2" key="1">
    <citation type="journal article" date="2012" name="Nat. Biotechnol.">
        <title>Draft genome sequence of pigeonpea (Cajanus cajan), an orphan legume crop of resource-poor farmers.</title>
        <authorList>
            <person name="Varshney R.K."/>
            <person name="Chen W."/>
            <person name="Li Y."/>
            <person name="Bharti A.K."/>
            <person name="Saxena R.K."/>
            <person name="Schlueter J.A."/>
            <person name="Donoghue M.T."/>
            <person name="Azam S."/>
            <person name="Fan G."/>
            <person name="Whaley A.M."/>
            <person name="Farmer A.D."/>
            <person name="Sheridan J."/>
            <person name="Iwata A."/>
            <person name="Tuteja R."/>
            <person name="Penmetsa R.V."/>
            <person name="Wu W."/>
            <person name="Upadhyaya H.D."/>
            <person name="Yang S.P."/>
            <person name="Shah T."/>
            <person name="Saxena K.B."/>
            <person name="Michael T."/>
            <person name="McCombie W.R."/>
            <person name="Yang B."/>
            <person name="Zhang G."/>
            <person name="Yang H."/>
            <person name="Wang J."/>
            <person name="Spillane C."/>
            <person name="Cook D.R."/>
            <person name="May G.D."/>
            <person name="Xu X."/>
            <person name="Jackson S.A."/>
        </authorList>
    </citation>
    <scope>NUCLEOTIDE SEQUENCE [LARGE SCALE GENOMIC DNA]</scope>
</reference>
<dbReference type="Gene3D" id="3.30.70.270">
    <property type="match status" value="2"/>
</dbReference>
<organism evidence="2 3">
    <name type="scientific">Cajanus cajan</name>
    <name type="common">Pigeon pea</name>
    <name type="synonym">Cajanus indicus</name>
    <dbReference type="NCBI Taxonomy" id="3821"/>
    <lineage>
        <taxon>Eukaryota</taxon>
        <taxon>Viridiplantae</taxon>
        <taxon>Streptophyta</taxon>
        <taxon>Embryophyta</taxon>
        <taxon>Tracheophyta</taxon>
        <taxon>Spermatophyta</taxon>
        <taxon>Magnoliopsida</taxon>
        <taxon>eudicotyledons</taxon>
        <taxon>Gunneridae</taxon>
        <taxon>Pentapetalae</taxon>
        <taxon>rosids</taxon>
        <taxon>fabids</taxon>
        <taxon>Fabales</taxon>
        <taxon>Fabaceae</taxon>
        <taxon>Papilionoideae</taxon>
        <taxon>50 kb inversion clade</taxon>
        <taxon>NPAAA clade</taxon>
        <taxon>indigoferoid/millettioid clade</taxon>
        <taxon>Phaseoleae</taxon>
        <taxon>Cajanus</taxon>
    </lineage>
</organism>
<dbReference type="Gene3D" id="3.10.10.10">
    <property type="entry name" value="HIV Type 1 Reverse Transcriptase, subunit A, domain 1"/>
    <property type="match status" value="1"/>
</dbReference>
<dbReference type="SUPFAM" id="SSF56672">
    <property type="entry name" value="DNA/RNA polymerases"/>
    <property type="match status" value="1"/>
</dbReference>
<gene>
    <name evidence="2" type="ORF">KK1_024710</name>
</gene>
<dbReference type="InterPro" id="IPR000477">
    <property type="entry name" value="RT_dom"/>
</dbReference>
<dbReference type="Gramene" id="C.cajan_23912.t">
    <property type="protein sequence ID" value="C.cajan_23912.t.cds1"/>
    <property type="gene ID" value="C.cajan_23912"/>
</dbReference>